<reference evidence="1" key="1">
    <citation type="submission" date="2023-04" db="EMBL/GenBank/DDBJ databases">
        <title>Ambrosiozyma monospora NBRC 10751.</title>
        <authorList>
            <person name="Ichikawa N."/>
            <person name="Sato H."/>
            <person name="Tonouchi N."/>
        </authorList>
    </citation>
    <scope>NUCLEOTIDE SEQUENCE</scope>
    <source>
        <strain evidence="1">NBRC 10751</strain>
    </source>
</reference>
<dbReference type="Proteomes" id="UP001165064">
    <property type="component" value="Unassembled WGS sequence"/>
</dbReference>
<dbReference type="EMBL" id="BSXS01000399">
    <property type="protein sequence ID" value="GME72338.1"/>
    <property type="molecule type" value="Genomic_DNA"/>
</dbReference>
<evidence type="ECO:0000313" key="1">
    <source>
        <dbReference type="EMBL" id="GME72338.1"/>
    </source>
</evidence>
<sequence>MSNVIKYQFNESPGALTSKNVRITTLHAAKPQQIMEFKQIGSEITFQHYNSTPAKCQNTNSVPGLPQRIKALIYQLVLTLLRLVIHILQKRYLGCGLAVCRNTFQMSGASTLHKTANILMFEF</sequence>
<comment type="caution">
    <text evidence="1">The sequence shown here is derived from an EMBL/GenBank/DDBJ whole genome shotgun (WGS) entry which is preliminary data.</text>
</comment>
<gene>
    <name evidence="1" type="ORF">Amon02_000095200</name>
</gene>
<name>A0ACB5STY6_AMBMO</name>
<protein>
    <submittedName>
        <fullName evidence="1">Unnamed protein product</fullName>
    </submittedName>
</protein>
<evidence type="ECO:0000313" key="2">
    <source>
        <dbReference type="Proteomes" id="UP001165064"/>
    </source>
</evidence>
<accession>A0ACB5STY6</accession>
<keyword evidence="2" id="KW-1185">Reference proteome</keyword>
<organism evidence="1 2">
    <name type="scientific">Ambrosiozyma monospora</name>
    <name type="common">Yeast</name>
    <name type="synonym">Endomycopsis monosporus</name>
    <dbReference type="NCBI Taxonomy" id="43982"/>
    <lineage>
        <taxon>Eukaryota</taxon>
        <taxon>Fungi</taxon>
        <taxon>Dikarya</taxon>
        <taxon>Ascomycota</taxon>
        <taxon>Saccharomycotina</taxon>
        <taxon>Pichiomycetes</taxon>
        <taxon>Pichiales</taxon>
        <taxon>Pichiaceae</taxon>
        <taxon>Ambrosiozyma</taxon>
    </lineage>
</organism>
<proteinExistence type="predicted"/>